<keyword evidence="2" id="KW-0503">Monooxygenase</keyword>
<keyword evidence="2" id="KW-0408">Iron</keyword>
<keyword evidence="4" id="KW-1185">Reference proteome</keyword>
<dbReference type="InterPro" id="IPR001128">
    <property type="entry name" value="Cyt_P450"/>
</dbReference>
<dbReference type="InterPro" id="IPR017972">
    <property type="entry name" value="Cyt_P450_CS"/>
</dbReference>
<dbReference type="PANTHER" id="PTHR46696:SF1">
    <property type="entry name" value="CYTOCHROME P450 YJIB-RELATED"/>
    <property type="match status" value="1"/>
</dbReference>
<proteinExistence type="inferred from homology"/>
<evidence type="ECO:0000256" key="2">
    <source>
        <dbReference type="RuleBase" id="RU000461"/>
    </source>
</evidence>
<organism evidence="3 4">
    <name type="scientific">Deinococcus aetherius</name>
    <dbReference type="NCBI Taxonomy" id="200252"/>
    <lineage>
        <taxon>Bacteria</taxon>
        <taxon>Thermotogati</taxon>
        <taxon>Deinococcota</taxon>
        <taxon>Deinococci</taxon>
        <taxon>Deinococcales</taxon>
        <taxon>Deinococcaceae</taxon>
        <taxon>Deinococcus</taxon>
    </lineage>
</organism>
<dbReference type="RefSeq" id="WP_319993761.1">
    <property type="nucleotide sequence ID" value="NZ_AP026562.1"/>
</dbReference>
<dbReference type="Pfam" id="PF00067">
    <property type="entry name" value="p450"/>
    <property type="match status" value="1"/>
</dbReference>
<sequence>MTLGTADFWTAPLSALSGVDITDARFKANPFPFYARLREEAPVFPVTLRRLRCEERAWLVTRYGDVLAVLRDDATFVKDPHKAMTPAQLRRVPSVPAVFGPLGRNLLSLDGADHDRLKVLVHRAFTPRMVERMRDQTQAVTDEALDRALRRSGMDLIADFALPVPLRVIGRILGVPGRDHGRFSAWTRAFVSVGHRSPLTVIPSVLAFIRYLRGLIRERRARPRNDLTSALVAAQEGSDTLTDDEVLAMIFLLLSAGHETTVNLIGSGTLALLGHPDQMERLRDDPALMGSGVEELARFVVPAETATERYAARDVEVAGTLIPRGELVVAVLASANRDPAQFERPDTLDLGRANNRHLSFGQGMHYCLGAPLSRMEAQVALTTLLRRAPNLRLRVPEGQLRWRSGFILRGLEALPVTL</sequence>
<evidence type="ECO:0000313" key="4">
    <source>
        <dbReference type="Proteomes" id="UP001064971"/>
    </source>
</evidence>
<dbReference type="InterPro" id="IPR036396">
    <property type="entry name" value="Cyt_P450_sf"/>
</dbReference>
<dbReference type="Proteomes" id="UP001064971">
    <property type="component" value="Plasmid pDAETH-2"/>
</dbReference>
<reference evidence="3" key="1">
    <citation type="submission" date="2022-07" db="EMBL/GenBank/DDBJ databases">
        <title>Complete Genome Sequence of the Radioresistant Bacterium Deinococcus aetherius ST0316, Isolated from the Air Dust collected in Lower Stratosphere above Japan.</title>
        <authorList>
            <person name="Satoh K."/>
            <person name="Hagiwara K."/>
            <person name="Katsumata K."/>
            <person name="Kubo A."/>
            <person name="Yokobori S."/>
            <person name="Yamagishi A."/>
            <person name="Oono Y."/>
            <person name="Narumi I."/>
        </authorList>
    </citation>
    <scope>NUCLEOTIDE SEQUENCE</scope>
    <source>
        <strain evidence="3">ST0316</strain>
        <plasmid evidence="3">pDAETH-2</plasmid>
    </source>
</reference>
<dbReference type="PRINTS" id="PR00359">
    <property type="entry name" value="BP450"/>
</dbReference>
<dbReference type="PROSITE" id="PS00086">
    <property type="entry name" value="CYTOCHROME_P450"/>
    <property type="match status" value="1"/>
</dbReference>
<dbReference type="Gene3D" id="1.10.630.10">
    <property type="entry name" value="Cytochrome P450"/>
    <property type="match status" value="1"/>
</dbReference>
<dbReference type="CDD" id="cd11029">
    <property type="entry name" value="CYP107-like"/>
    <property type="match status" value="1"/>
</dbReference>
<protein>
    <submittedName>
        <fullName evidence="3">Polyketide biosynthesis cytochrome P450 PksS</fullName>
    </submittedName>
</protein>
<gene>
    <name evidence="3" type="primary">pksS</name>
    <name evidence="3" type="ORF">DAETH_39230</name>
</gene>
<keyword evidence="2" id="KW-0560">Oxidoreductase</keyword>
<comment type="similarity">
    <text evidence="1 2">Belongs to the cytochrome P450 family.</text>
</comment>
<dbReference type="InterPro" id="IPR002397">
    <property type="entry name" value="Cyt_P450_B"/>
</dbReference>
<accession>A0ABN6RM57</accession>
<evidence type="ECO:0000313" key="3">
    <source>
        <dbReference type="EMBL" id="BDP43954.1"/>
    </source>
</evidence>
<keyword evidence="2" id="KW-0349">Heme</keyword>
<keyword evidence="3" id="KW-0614">Plasmid</keyword>
<name>A0ABN6RM57_9DEIO</name>
<keyword evidence="2" id="KW-0479">Metal-binding</keyword>
<geneLocation type="plasmid" evidence="3 4">
    <name>pDAETH-2</name>
</geneLocation>
<dbReference type="PANTHER" id="PTHR46696">
    <property type="entry name" value="P450, PUTATIVE (EUROFUNG)-RELATED"/>
    <property type="match status" value="1"/>
</dbReference>
<dbReference type="EMBL" id="AP026562">
    <property type="protein sequence ID" value="BDP43954.1"/>
    <property type="molecule type" value="Genomic_DNA"/>
</dbReference>
<dbReference type="SUPFAM" id="SSF48264">
    <property type="entry name" value="Cytochrome P450"/>
    <property type="match status" value="1"/>
</dbReference>
<evidence type="ECO:0000256" key="1">
    <source>
        <dbReference type="ARBA" id="ARBA00010617"/>
    </source>
</evidence>